<sequence length="281" mass="31248">MKFSLIVATFGRSLELQRLLDSIVLQHYPDLELIIVDQNTDDRVVRVIDSFTGRLNIVHRVSRPGATRARNVGLAVATGDIIGFPDDDCWYPENLLGRVADFLAGNDDWDGIIGHTVDASGRTTLPWHDSAGALSPAMSWRRSVTYVYFLRHLAVMATGGFDESLGPGAGTPWGAGDDNDFMLRALTKGARVYFDPDLAVHHPPLFPGFDAASIDKRASYARADGRVLRKHPMPLWWMLAFFGMPLARWLTALPTCDMARLRFHWVTLAGRARGFVDRVQA</sequence>
<comment type="caution">
    <text evidence="2">The sequence shown here is derived from an EMBL/GenBank/DDBJ whole genome shotgun (WGS) entry which is preliminary data.</text>
</comment>
<accession>A0A080LSC0</accession>
<evidence type="ECO:0000313" key="2">
    <source>
        <dbReference type="EMBL" id="KFB71246.1"/>
    </source>
</evidence>
<evidence type="ECO:0000259" key="1">
    <source>
        <dbReference type="Pfam" id="PF00535"/>
    </source>
</evidence>
<proteinExistence type="predicted"/>
<keyword evidence="2" id="KW-0808">Transferase</keyword>
<gene>
    <name evidence="2" type="ORF">AW09_003628</name>
</gene>
<dbReference type="AlphaFoldDB" id="A0A080LSC0"/>
<dbReference type="Proteomes" id="UP000020077">
    <property type="component" value="Unassembled WGS sequence"/>
</dbReference>
<dbReference type="PANTHER" id="PTHR43685">
    <property type="entry name" value="GLYCOSYLTRANSFERASE"/>
    <property type="match status" value="1"/>
</dbReference>
<dbReference type="InterPro" id="IPR050834">
    <property type="entry name" value="Glycosyltransf_2"/>
</dbReference>
<dbReference type="EC" id="2.4.1.-" evidence="2"/>
<feature type="domain" description="Glycosyltransferase 2-like" evidence="1">
    <location>
        <begin position="4"/>
        <end position="131"/>
    </location>
</feature>
<evidence type="ECO:0000313" key="3">
    <source>
        <dbReference type="Proteomes" id="UP000020077"/>
    </source>
</evidence>
<dbReference type="GO" id="GO:0016757">
    <property type="term" value="F:glycosyltransferase activity"/>
    <property type="evidence" value="ECO:0007669"/>
    <property type="project" value="UniProtKB-KW"/>
</dbReference>
<name>A0A080LSC0_9PROT</name>
<organism evidence="2 3">
    <name type="scientific">Candidatus Accumulibacter phosphatis</name>
    <dbReference type="NCBI Taxonomy" id="327160"/>
    <lineage>
        <taxon>Bacteria</taxon>
        <taxon>Pseudomonadati</taxon>
        <taxon>Pseudomonadota</taxon>
        <taxon>Betaproteobacteria</taxon>
        <taxon>Candidatus Accumulibacter</taxon>
    </lineage>
</organism>
<dbReference type="Gene3D" id="3.90.550.10">
    <property type="entry name" value="Spore Coat Polysaccharide Biosynthesis Protein SpsA, Chain A"/>
    <property type="match status" value="1"/>
</dbReference>
<keyword evidence="2" id="KW-0328">Glycosyltransferase</keyword>
<dbReference type="Pfam" id="PF00535">
    <property type="entry name" value="Glycos_transf_2"/>
    <property type="match status" value="1"/>
</dbReference>
<protein>
    <submittedName>
        <fullName evidence="2">PGL/p-HBAD biosynthesis glycosyltransferase</fullName>
        <ecNumber evidence="2">2.4.1.-</ecNumber>
    </submittedName>
</protein>
<dbReference type="EMBL" id="JDVG02000572">
    <property type="protein sequence ID" value="KFB71246.1"/>
    <property type="molecule type" value="Genomic_DNA"/>
</dbReference>
<reference evidence="2 3" key="1">
    <citation type="submission" date="2014-02" db="EMBL/GenBank/DDBJ databases">
        <title>Expanding our view of genomic diversity in Candidatus Accumulibacter clades.</title>
        <authorList>
            <person name="Skennerton C.T."/>
            <person name="Barr J.J."/>
            <person name="Slater F.R."/>
            <person name="Bond P.L."/>
            <person name="Tyson G.W."/>
        </authorList>
    </citation>
    <scope>NUCLEOTIDE SEQUENCE [LARGE SCALE GENOMIC DNA]</scope>
    <source>
        <strain evidence="3">BA-91</strain>
    </source>
</reference>
<dbReference type="InterPro" id="IPR029044">
    <property type="entry name" value="Nucleotide-diphossugar_trans"/>
</dbReference>
<dbReference type="InterPro" id="IPR001173">
    <property type="entry name" value="Glyco_trans_2-like"/>
</dbReference>
<dbReference type="SUPFAM" id="SSF53448">
    <property type="entry name" value="Nucleotide-diphospho-sugar transferases"/>
    <property type="match status" value="1"/>
</dbReference>
<dbReference type="PANTHER" id="PTHR43685:SF2">
    <property type="entry name" value="GLYCOSYLTRANSFERASE 2-LIKE DOMAIN-CONTAINING PROTEIN"/>
    <property type="match status" value="1"/>
</dbReference>